<protein>
    <submittedName>
        <fullName evidence="1">Uncharacterized protein</fullName>
    </submittedName>
</protein>
<name>A0A3G4ZSQ3_9VIRU</name>
<reference evidence="1" key="1">
    <citation type="submission" date="2018-10" db="EMBL/GenBank/DDBJ databases">
        <title>Hidden diversity of soil giant viruses.</title>
        <authorList>
            <person name="Schulz F."/>
            <person name="Alteio L."/>
            <person name="Goudeau D."/>
            <person name="Ryan E.M."/>
            <person name="Malmstrom R.R."/>
            <person name="Blanchard J."/>
            <person name="Woyke T."/>
        </authorList>
    </citation>
    <scope>NUCLEOTIDE SEQUENCE</scope>
    <source>
        <strain evidence="1">BAV1</strain>
    </source>
</reference>
<dbReference type="EMBL" id="MK072036">
    <property type="protein sequence ID" value="AYV77344.1"/>
    <property type="molecule type" value="Genomic_DNA"/>
</dbReference>
<proteinExistence type="predicted"/>
<sequence>MEDFNNFIENWDFEGEGEDEGEESKITYVCPFYEEMKDLLSNISPCTTPVRTKGQYCKNHNRCYNCHTVTKQRDIKFCHICICTWPNCNKYKLPNDTTCGIHHCKQCKGEKKDSDDYCYNCKCPSINCNELKIINGPTCIKCICPICNSVKKGPHYLCDNEECKCRACNNLRTNKASCANHECPICIKDNLYDIADSFTIDRSYVYPTVHAIIIGKSVIGLRTSNTTVCPNLPVSPCLALEKGYTVSDNCAKVIPILPWSSDHIIGICKDCQQTNKCYICNTLRSLNPIVRNKGITTLCDKCVKIGKCLNCMVESWVYQIGKSAPELCDKCIDLVKVCCMCDKVYPNNTNKFLDYETDKTNVCCNCIISRRLFTIHNKPNDEAVRKAGLICFRDKNESFLKFVRQIGTLYRNHNPDNSISDPLIYELMVTLQWLISDISRELYIDTFISFMKEPKSLEKRLSRINNCNKVQYYRNAGRDYELISYTEINLLSLMYRIANLPKDLFYYILALI</sequence>
<accession>A0A3G4ZSQ3</accession>
<organism evidence="1">
    <name type="scientific">Barrevirus sp</name>
    <dbReference type="NCBI Taxonomy" id="2487763"/>
    <lineage>
        <taxon>Viruses</taxon>
        <taxon>Varidnaviria</taxon>
        <taxon>Bamfordvirae</taxon>
        <taxon>Nucleocytoviricota</taxon>
        <taxon>Megaviricetes</taxon>
        <taxon>Imitervirales</taxon>
        <taxon>Mimiviridae</taxon>
        <taxon>Klosneuvirinae</taxon>
    </lineage>
</organism>
<evidence type="ECO:0000313" key="1">
    <source>
        <dbReference type="EMBL" id="AYV77344.1"/>
    </source>
</evidence>
<gene>
    <name evidence="1" type="ORF">Barrevirus39_2</name>
</gene>